<sequence length="126" mass="13604">MNSLEGMPSFAWKAQSCRSAQLCPGSTVLKKCPVLTGKHNLEGVPSFSRKAVLKECPVLPWKHSFDGVPSFAQEHSLEGVPSVAWEAPSRKNAQFCLGSTVLKDQPVLPGKHCLEGGPSFAREARS</sequence>
<protein>
    <submittedName>
        <fullName evidence="1">Uncharacterized protein</fullName>
    </submittedName>
</protein>
<dbReference type="Proteomes" id="UP001381693">
    <property type="component" value="Unassembled WGS sequence"/>
</dbReference>
<comment type="caution">
    <text evidence="1">The sequence shown here is derived from an EMBL/GenBank/DDBJ whole genome shotgun (WGS) entry which is preliminary data.</text>
</comment>
<proteinExistence type="predicted"/>
<evidence type="ECO:0000313" key="2">
    <source>
        <dbReference type="Proteomes" id="UP001381693"/>
    </source>
</evidence>
<reference evidence="1 2" key="1">
    <citation type="submission" date="2023-11" db="EMBL/GenBank/DDBJ databases">
        <title>Halocaridina rubra genome assembly.</title>
        <authorList>
            <person name="Smith C."/>
        </authorList>
    </citation>
    <scope>NUCLEOTIDE SEQUENCE [LARGE SCALE GENOMIC DNA]</scope>
    <source>
        <strain evidence="1">EP-1</strain>
        <tissue evidence="1">Whole</tissue>
    </source>
</reference>
<accession>A0AAN9ABK0</accession>
<organism evidence="1 2">
    <name type="scientific">Halocaridina rubra</name>
    <name type="common">Hawaiian red shrimp</name>
    <dbReference type="NCBI Taxonomy" id="373956"/>
    <lineage>
        <taxon>Eukaryota</taxon>
        <taxon>Metazoa</taxon>
        <taxon>Ecdysozoa</taxon>
        <taxon>Arthropoda</taxon>
        <taxon>Crustacea</taxon>
        <taxon>Multicrustacea</taxon>
        <taxon>Malacostraca</taxon>
        <taxon>Eumalacostraca</taxon>
        <taxon>Eucarida</taxon>
        <taxon>Decapoda</taxon>
        <taxon>Pleocyemata</taxon>
        <taxon>Caridea</taxon>
        <taxon>Atyoidea</taxon>
        <taxon>Atyidae</taxon>
        <taxon>Halocaridina</taxon>
    </lineage>
</organism>
<evidence type="ECO:0000313" key="1">
    <source>
        <dbReference type="EMBL" id="KAK7077857.1"/>
    </source>
</evidence>
<name>A0AAN9ABK0_HALRR</name>
<keyword evidence="2" id="KW-1185">Reference proteome</keyword>
<dbReference type="EMBL" id="JAXCGZ010008190">
    <property type="protein sequence ID" value="KAK7077857.1"/>
    <property type="molecule type" value="Genomic_DNA"/>
</dbReference>
<gene>
    <name evidence="1" type="ORF">SK128_023863</name>
</gene>
<dbReference type="AlphaFoldDB" id="A0AAN9ABK0"/>